<evidence type="ECO:0000256" key="3">
    <source>
        <dbReference type="ARBA" id="ARBA00022840"/>
    </source>
</evidence>
<gene>
    <name evidence="5" type="ORF">ACFSKU_21340</name>
</gene>
<sequence>MISIKNLNVEQKGKVILQHLTGQFEQGQVHGIVGLNGAGKTTFLNSLYGFIKPTAGEITYQEKKLSKKYISYLETSNYFYAGITGGEYLKLFCKATEKHKEWNKLFLLPLNNLIESYSTGMKKKLALMGVLLQNKPILLLDEPFNGLDLESMWVVKRIISDIKHTKTILLTSHILETLTDNCDFIHRLEHKKINQVYAKEDFKQFQELLYQELHEKTALQ</sequence>
<dbReference type="InterPro" id="IPR003593">
    <property type="entry name" value="AAA+_ATPase"/>
</dbReference>
<dbReference type="Gene3D" id="3.40.50.300">
    <property type="entry name" value="P-loop containing nucleotide triphosphate hydrolases"/>
    <property type="match status" value="1"/>
</dbReference>
<dbReference type="InterPro" id="IPR027417">
    <property type="entry name" value="P-loop_NTPase"/>
</dbReference>
<evidence type="ECO:0000256" key="1">
    <source>
        <dbReference type="ARBA" id="ARBA00022448"/>
    </source>
</evidence>
<feature type="domain" description="ABC transporter" evidence="4">
    <location>
        <begin position="2"/>
        <end position="215"/>
    </location>
</feature>
<keyword evidence="3 5" id="KW-0067">ATP-binding</keyword>
<keyword evidence="2" id="KW-0547">Nucleotide-binding</keyword>
<dbReference type="Proteomes" id="UP001597369">
    <property type="component" value="Unassembled WGS sequence"/>
</dbReference>
<evidence type="ECO:0000313" key="5">
    <source>
        <dbReference type="EMBL" id="MFD2069440.1"/>
    </source>
</evidence>
<evidence type="ECO:0000313" key="6">
    <source>
        <dbReference type="Proteomes" id="UP001597369"/>
    </source>
</evidence>
<organism evidence="5 6">
    <name type="scientific">Pontibacter silvestris</name>
    <dbReference type="NCBI Taxonomy" id="2305183"/>
    <lineage>
        <taxon>Bacteria</taxon>
        <taxon>Pseudomonadati</taxon>
        <taxon>Bacteroidota</taxon>
        <taxon>Cytophagia</taxon>
        <taxon>Cytophagales</taxon>
        <taxon>Hymenobacteraceae</taxon>
        <taxon>Pontibacter</taxon>
    </lineage>
</organism>
<dbReference type="InterPro" id="IPR003439">
    <property type="entry name" value="ABC_transporter-like_ATP-bd"/>
</dbReference>
<dbReference type="PANTHER" id="PTHR42939:SF1">
    <property type="entry name" value="ABC TRANSPORTER ATP-BINDING PROTEIN ALBC-RELATED"/>
    <property type="match status" value="1"/>
</dbReference>
<dbReference type="PROSITE" id="PS50893">
    <property type="entry name" value="ABC_TRANSPORTER_2"/>
    <property type="match status" value="1"/>
</dbReference>
<dbReference type="SUPFAM" id="SSF52540">
    <property type="entry name" value="P-loop containing nucleoside triphosphate hydrolases"/>
    <property type="match status" value="1"/>
</dbReference>
<protein>
    <submittedName>
        <fullName evidence="5">ATP-binding cassette domain-containing protein</fullName>
    </submittedName>
</protein>
<dbReference type="InterPro" id="IPR051782">
    <property type="entry name" value="ABC_Transporter_VariousFunc"/>
</dbReference>
<keyword evidence="1" id="KW-0813">Transport</keyword>
<dbReference type="SMART" id="SM00382">
    <property type="entry name" value="AAA"/>
    <property type="match status" value="1"/>
</dbReference>
<dbReference type="RefSeq" id="WP_229962057.1">
    <property type="nucleotide sequence ID" value="NZ_JAJJWI010000018.1"/>
</dbReference>
<evidence type="ECO:0000259" key="4">
    <source>
        <dbReference type="PROSITE" id="PS50893"/>
    </source>
</evidence>
<comment type="caution">
    <text evidence="5">The sequence shown here is derived from an EMBL/GenBank/DDBJ whole genome shotgun (WGS) entry which is preliminary data.</text>
</comment>
<proteinExistence type="predicted"/>
<dbReference type="CDD" id="cd03230">
    <property type="entry name" value="ABC_DR_subfamily_A"/>
    <property type="match status" value="1"/>
</dbReference>
<dbReference type="EMBL" id="JBHUHV010000060">
    <property type="protein sequence ID" value="MFD2069440.1"/>
    <property type="molecule type" value="Genomic_DNA"/>
</dbReference>
<dbReference type="GO" id="GO:0005524">
    <property type="term" value="F:ATP binding"/>
    <property type="evidence" value="ECO:0007669"/>
    <property type="project" value="UniProtKB-KW"/>
</dbReference>
<dbReference type="PANTHER" id="PTHR42939">
    <property type="entry name" value="ABC TRANSPORTER ATP-BINDING PROTEIN ALBC-RELATED"/>
    <property type="match status" value="1"/>
</dbReference>
<dbReference type="Pfam" id="PF00005">
    <property type="entry name" value="ABC_tran"/>
    <property type="match status" value="1"/>
</dbReference>
<evidence type="ECO:0000256" key="2">
    <source>
        <dbReference type="ARBA" id="ARBA00022741"/>
    </source>
</evidence>
<accession>A0ABW4X505</accession>
<reference evidence="6" key="1">
    <citation type="journal article" date="2019" name="Int. J. Syst. Evol. Microbiol.">
        <title>The Global Catalogue of Microorganisms (GCM) 10K type strain sequencing project: providing services to taxonomists for standard genome sequencing and annotation.</title>
        <authorList>
            <consortium name="The Broad Institute Genomics Platform"/>
            <consortium name="The Broad Institute Genome Sequencing Center for Infectious Disease"/>
            <person name="Wu L."/>
            <person name="Ma J."/>
        </authorList>
    </citation>
    <scope>NUCLEOTIDE SEQUENCE [LARGE SCALE GENOMIC DNA]</scope>
    <source>
        <strain evidence="6">JCM 16545</strain>
    </source>
</reference>
<keyword evidence="6" id="KW-1185">Reference proteome</keyword>
<name>A0ABW4X505_9BACT</name>